<accession>A0ABX0XCH8</accession>
<dbReference type="InterPro" id="IPR027417">
    <property type="entry name" value="P-loop_NTPase"/>
</dbReference>
<proteinExistence type="predicted"/>
<evidence type="ECO:0000313" key="3">
    <source>
        <dbReference type="Proteomes" id="UP000770785"/>
    </source>
</evidence>
<evidence type="ECO:0000313" key="2">
    <source>
        <dbReference type="EMBL" id="NJC26661.1"/>
    </source>
</evidence>
<comment type="caution">
    <text evidence="2">The sequence shown here is derived from an EMBL/GenBank/DDBJ whole genome shotgun (WGS) entry which is preliminary data.</text>
</comment>
<evidence type="ECO:0000256" key="1">
    <source>
        <dbReference type="ARBA" id="ARBA00022679"/>
    </source>
</evidence>
<dbReference type="SUPFAM" id="SSF52540">
    <property type="entry name" value="P-loop containing nucleoside triphosphate hydrolases"/>
    <property type="match status" value="1"/>
</dbReference>
<dbReference type="Gene3D" id="3.40.50.300">
    <property type="entry name" value="P-loop containing nucleotide triphosphate hydrolases"/>
    <property type="match status" value="1"/>
</dbReference>
<protein>
    <recommendedName>
        <fullName evidence="4">Sulfotransferase</fullName>
    </recommendedName>
</protein>
<dbReference type="Pfam" id="PF13469">
    <property type="entry name" value="Sulfotransfer_3"/>
    <property type="match status" value="1"/>
</dbReference>
<reference evidence="2 3" key="1">
    <citation type="submission" date="2020-03" db="EMBL/GenBank/DDBJ databases">
        <title>Genomic Encyclopedia of Type Strains, Phase IV (KMG-IV): sequencing the most valuable type-strain genomes for metagenomic binning, comparative biology and taxonomic classification.</title>
        <authorList>
            <person name="Goeker M."/>
        </authorList>
    </citation>
    <scope>NUCLEOTIDE SEQUENCE [LARGE SCALE GENOMIC DNA]</scope>
    <source>
        <strain evidence="2 3">DSM 105096</strain>
    </source>
</reference>
<keyword evidence="1" id="KW-0808">Transferase</keyword>
<organism evidence="2 3">
    <name type="scientific">Neolewinella antarctica</name>
    <dbReference type="NCBI Taxonomy" id="442734"/>
    <lineage>
        <taxon>Bacteria</taxon>
        <taxon>Pseudomonadati</taxon>
        <taxon>Bacteroidota</taxon>
        <taxon>Saprospiria</taxon>
        <taxon>Saprospirales</taxon>
        <taxon>Lewinellaceae</taxon>
        <taxon>Neolewinella</taxon>
    </lineage>
</organism>
<gene>
    <name evidence="2" type="ORF">GGR27_002171</name>
</gene>
<dbReference type="EMBL" id="JAATJH010000003">
    <property type="protein sequence ID" value="NJC26661.1"/>
    <property type="molecule type" value="Genomic_DNA"/>
</dbReference>
<sequence length="248" mass="28642">MFSSYFPDFIGIGGHRCGSTWLWEQLRQHPDVHMAPVKEVHYFDRKLNERLVGPLLRSVPLLSKAAYSHYFWGRSTAETIGEITPAYGIMPLEDVKMVARWMPDVKIIFSVRNPVPRTWSHARKDFTTLYGRPLEDASEKEIIAMLELPAVVERSSYVKILKKWQAVFPEDRIKCMAYEQIVTEPEALLHGIQDFIGVAHFTPPNLTRRVNARAQKPIPPAIEAYLRDHFLGQREELESLSGLKLDWE</sequence>
<name>A0ABX0XCH8_9BACT</name>
<dbReference type="PANTHER" id="PTHR10605">
    <property type="entry name" value="HEPARAN SULFATE SULFOTRANSFERASE"/>
    <property type="match status" value="1"/>
</dbReference>
<dbReference type="PANTHER" id="PTHR10605:SF56">
    <property type="entry name" value="BIFUNCTIONAL HEPARAN SULFATE N-DEACETYLASE_N-SULFOTRANSFERASE"/>
    <property type="match status" value="1"/>
</dbReference>
<evidence type="ECO:0008006" key="4">
    <source>
        <dbReference type="Google" id="ProtNLM"/>
    </source>
</evidence>
<dbReference type="RefSeq" id="WP_168037427.1">
    <property type="nucleotide sequence ID" value="NZ_JAATJH010000003.1"/>
</dbReference>
<keyword evidence="3" id="KW-1185">Reference proteome</keyword>
<dbReference type="Proteomes" id="UP000770785">
    <property type="component" value="Unassembled WGS sequence"/>
</dbReference>
<dbReference type="InterPro" id="IPR037359">
    <property type="entry name" value="NST/OST"/>
</dbReference>